<proteinExistence type="predicted"/>
<dbReference type="AlphaFoldDB" id="A0A9J7BS91"/>
<dbReference type="InterPro" id="IPR011697">
    <property type="entry name" value="Peptidase_C26"/>
</dbReference>
<dbReference type="KEGG" id="orp:MOP44_07335"/>
<dbReference type="PANTHER" id="PTHR43235">
    <property type="entry name" value="GLUTAMINE AMIDOTRANSFERASE PB2B2.05-RELATED"/>
    <property type="match status" value="1"/>
</dbReference>
<reference evidence="1" key="1">
    <citation type="submission" date="2021-04" db="EMBL/GenBank/DDBJ databases">
        <title>Phylogenetic analysis of Acidobacteriaceae.</title>
        <authorList>
            <person name="Qiu L."/>
            <person name="Zhang Q."/>
        </authorList>
    </citation>
    <scope>NUCLEOTIDE SEQUENCE</scope>
    <source>
        <strain evidence="1">DSM 25168</strain>
    </source>
</reference>
<protein>
    <submittedName>
        <fullName evidence="1">Gamma-glutamyl-gamma-aminobutyrate hydrolase family protein</fullName>
    </submittedName>
</protein>
<dbReference type="PANTHER" id="PTHR43235:SF1">
    <property type="entry name" value="GLUTAMINE AMIDOTRANSFERASE PB2B2.05-RELATED"/>
    <property type="match status" value="1"/>
</dbReference>
<organism evidence="1 2">
    <name type="scientific">Occallatibacter riparius</name>
    <dbReference type="NCBI Taxonomy" id="1002689"/>
    <lineage>
        <taxon>Bacteria</taxon>
        <taxon>Pseudomonadati</taxon>
        <taxon>Acidobacteriota</taxon>
        <taxon>Terriglobia</taxon>
        <taxon>Terriglobales</taxon>
        <taxon>Acidobacteriaceae</taxon>
        <taxon>Occallatibacter</taxon>
    </lineage>
</organism>
<dbReference type="Pfam" id="PF07722">
    <property type="entry name" value="Peptidase_C26"/>
    <property type="match status" value="1"/>
</dbReference>
<name>A0A9J7BS91_9BACT</name>
<dbReference type="GO" id="GO:0033969">
    <property type="term" value="F:gamma-glutamyl-gamma-aminobutyrate hydrolase activity"/>
    <property type="evidence" value="ECO:0007669"/>
    <property type="project" value="TreeGrafter"/>
</dbReference>
<sequence>MTIRIALPEPTSLDTDYNGRALPLYTSALQSAGAQPVVIPLQESPARVAHLLATVHGVLLPGSKYDIDPQVYGESRNPACNEPDPARAAVDELLLQDAFNLRKPLLGICGGMQALNVWRNGSLIQDLPTSRRSAVNHAAGREVDHAHEVRFEHSSRLAMIAPPTSAPVHVNSSHHQAVKVPGDNLRISASCPDDGVIEAIELKSNDQFVIGVQWHPERTYTSSALSRAIFAAFVREAQAWAKRHADATVPA</sequence>
<accession>A0A9J7BS91</accession>
<evidence type="ECO:0000313" key="2">
    <source>
        <dbReference type="Proteomes" id="UP001059380"/>
    </source>
</evidence>
<dbReference type="Gene3D" id="3.40.50.880">
    <property type="match status" value="1"/>
</dbReference>
<dbReference type="RefSeq" id="WP_260795343.1">
    <property type="nucleotide sequence ID" value="NZ_CP093313.1"/>
</dbReference>
<dbReference type="InterPro" id="IPR044668">
    <property type="entry name" value="PuuD-like"/>
</dbReference>
<dbReference type="InterPro" id="IPR029062">
    <property type="entry name" value="Class_I_gatase-like"/>
</dbReference>
<dbReference type="PROSITE" id="PS51273">
    <property type="entry name" value="GATASE_TYPE_1"/>
    <property type="match status" value="1"/>
</dbReference>
<dbReference type="Proteomes" id="UP001059380">
    <property type="component" value="Chromosome"/>
</dbReference>
<dbReference type="GO" id="GO:0005829">
    <property type="term" value="C:cytosol"/>
    <property type="evidence" value="ECO:0007669"/>
    <property type="project" value="TreeGrafter"/>
</dbReference>
<dbReference type="GO" id="GO:0006598">
    <property type="term" value="P:polyamine catabolic process"/>
    <property type="evidence" value="ECO:0007669"/>
    <property type="project" value="TreeGrafter"/>
</dbReference>
<gene>
    <name evidence="1" type="ORF">MOP44_07335</name>
</gene>
<evidence type="ECO:0000313" key="1">
    <source>
        <dbReference type="EMBL" id="UWZ85748.1"/>
    </source>
</evidence>
<dbReference type="SUPFAM" id="SSF52317">
    <property type="entry name" value="Class I glutamine amidotransferase-like"/>
    <property type="match status" value="1"/>
</dbReference>
<keyword evidence="2" id="KW-1185">Reference proteome</keyword>
<dbReference type="CDD" id="cd01745">
    <property type="entry name" value="GATase1_2"/>
    <property type="match status" value="1"/>
</dbReference>
<dbReference type="EMBL" id="CP093313">
    <property type="protein sequence ID" value="UWZ85748.1"/>
    <property type="molecule type" value="Genomic_DNA"/>
</dbReference>
<keyword evidence="1" id="KW-0378">Hydrolase</keyword>